<accession>A0ABM1TGD3</accession>
<evidence type="ECO:0000313" key="4">
    <source>
        <dbReference type="Proteomes" id="UP000694941"/>
    </source>
</evidence>
<feature type="domain" description="Sulfotransferase" evidence="3">
    <location>
        <begin position="274"/>
        <end position="310"/>
    </location>
</feature>
<dbReference type="GeneID" id="111088606"/>
<dbReference type="InterPro" id="IPR000863">
    <property type="entry name" value="Sulfotransferase_dom"/>
</dbReference>
<dbReference type="SUPFAM" id="SSF52540">
    <property type="entry name" value="P-loop containing nucleoside triphosphate hydrolases"/>
    <property type="match status" value="1"/>
</dbReference>
<dbReference type="PANTHER" id="PTHR11783">
    <property type="entry name" value="SULFOTRANSFERASE SULT"/>
    <property type="match status" value="1"/>
</dbReference>
<name>A0ABM1TGD3_LIMPO</name>
<gene>
    <name evidence="5" type="primary">LOC111088606</name>
</gene>
<dbReference type="InterPro" id="IPR027417">
    <property type="entry name" value="P-loop_NTPase"/>
</dbReference>
<keyword evidence="4" id="KW-1185">Reference proteome</keyword>
<organism evidence="4 5">
    <name type="scientific">Limulus polyphemus</name>
    <name type="common">Atlantic horseshoe crab</name>
    <dbReference type="NCBI Taxonomy" id="6850"/>
    <lineage>
        <taxon>Eukaryota</taxon>
        <taxon>Metazoa</taxon>
        <taxon>Ecdysozoa</taxon>
        <taxon>Arthropoda</taxon>
        <taxon>Chelicerata</taxon>
        <taxon>Merostomata</taxon>
        <taxon>Xiphosura</taxon>
        <taxon>Limulidae</taxon>
        <taxon>Limulus</taxon>
    </lineage>
</organism>
<protein>
    <submittedName>
        <fullName evidence="5">Sulfotransferase 1C2-like</fullName>
    </submittedName>
</protein>
<dbReference type="Proteomes" id="UP000694941">
    <property type="component" value="Unplaced"/>
</dbReference>
<feature type="domain" description="Sulfotransferase" evidence="3">
    <location>
        <begin position="39"/>
        <end position="238"/>
    </location>
</feature>
<comment type="similarity">
    <text evidence="1">Belongs to the sulfotransferase 1 family.</text>
</comment>
<evidence type="ECO:0000259" key="3">
    <source>
        <dbReference type="Pfam" id="PF00685"/>
    </source>
</evidence>
<evidence type="ECO:0000256" key="2">
    <source>
        <dbReference type="ARBA" id="ARBA00022679"/>
    </source>
</evidence>
<evidence type="ECO:0000256" key="1">
    <source>
        <dbReference type="ARBA" id="ARBA00005771"/>
    </source>
</evidence>
<evidence type="ECO:0000313" key="5">
    <source>
        <dbReference type="RefSeq" id="XP_022254939.1"/>
    </source>
</evidence>
<dbReference type="Pfam" id="PF00685">
    <property type="entry name" value="Sulfotransfer_1"/>
    <property type="match status" value="2"/>
</dbReference>
<keyword evidence="2" id="KW-0808">Transferase</keyword>
<sequence length="323" mass="37823">MAYTVQKMPAYQDVDGFRLTAMFSPDIFRAALQYQPRADDLFIVTYPKCGTTWMQNIVLLILNKGIPLTDFLQFQKATPFLEMTGPDSAKHMKRPGAIKTHLPFRLQPYSPEAKYIYVVRNPKDCCVSFYYHTKNSPGYHFQDGTFDDFFEIFIRGETDYGDYFDHLLSWYEHRNDPNVLFITFEEMKMDMRTAVLKIAKFLGIEYAENLENDDDLLKRVLVYSSFDYMRKSHEQSVNEFFHKGLDSITNDPNVPEGLKHVIKSLKNSEQSSGNIPNIIRKGIIGDWKNHFTEEQSQRMDDIFFEKTKGTEVRKLWEGLENEI</sequence>
<proteinExistence type="inferred from homology"/>
<dbReference type="RefSeq" id="XP_022254939.1">
    <property type="nucleotide sequence ID" value="XM_022399231.1"/>
</dbReference>
<reference evidence="5" key="1">
    <citation type="submission" date="2025-08" db="UniProtKB">
        <authorList>
            <consortium name="RefSeq"/>
        </authorList>
    </citation>
    <scope>IDENTIFICATION</scope>
    <source>
        <tissue evidence="5">Muscle</tissue>
    </source>
</reference>
<dbReference type="Gene3D" id="3.40.50.300">
    <property type="entry name" value="P-loop containing nucleotide triphosphate hydrolases"/>
    <property type="match status" value="1"/>
</dbReference>